<keyword evidence="3" id="KW-1185">Reference proteome</keyword>
<organism evidence="2 3">
    <name type="scientific">Colocasia esculenta</name>
    <name type="common">Wild taro</name>
    <name type="synonym">Arum esculentum</name>
    <dbReference type="NCBI Taxonomy" id="4460"/>
    <lineage>
        <taxon>Eukaryota</taxon>
        <taxon>Viridiplantae</taxon>
        <taxon>Streptophyta</taxon>
        <taxon>Embryophyta</taxon>
        <taxon>Tracheophyta</taxon>
        <taxon>Spermatophyta</taxon>
        <taxon>Magnoliopsida</taxon>
        <taxon>Liliopsida</taxon>
        <taxon>Araceae</taxon>
        <taxon>Aroideae</taxon>
        <taxon>Colocasieae</taxon>
        <taxon>Colocasia</taxon>
    </lineage>
</organism>
<dbReference type="EMBL" id="NMUH01000413">
    <property type="protein sequence ID" value="MQL78699.1"/>
    <property type="molecule type" value="Genomic_DNA"/>
</dbReference>
<comment type="caution">
    <text evidence="2">The sequence shown here is derived from an EMBL/GenBank/DDBJ whole genome shotgun (WGS) entry which is preliminary data.</text>
</comment>
<feature type="region of interest" description="Disordered" evidence="1">
    <location>
        <begin position="12"/>
        <end position="34"/>
    </location>
</feature>
<dbReference type="AlphaFoldDB" id="A0A843UF64"/>
<reference evidence="2" key="1">
    <citation type="submission" date="2017-07" db="EMBL/GenBank/DDBJ databases">
        <title>Taro Niue Genome Assembly and Annotation.</title>
        <authorList>
            <person name="Atibalentja N."/>
            <person name="Keating K."/>
            <person name="Fields C.J."/>
        </authorList>
    </citation>
    <scope>NUCLEOTIDE SEQUENCE</scope>
    <source>
        <strain evidence="2">Niue_2</strain>
        <tissue evidence="2">Leaf</tissue>
    </source>
</reference>
<protein>
    <submittedName>
        <fullName evidence="2">Uncharacterized protein</fullName>
    </submittedName>
</protein>
<dbReference type="Proteomes" id="UP000652761">
    <property type="component" value="Unassembled WGS sequence"/>
</dbReference>
<sequence length="130" mass="14410">MKKTTQGQVATAGLLVHAPRPSPATKPARAGEQQRQYPSFTCIYSGEWCTVVLKARRDVRRIEPASCWVFPGVPSITSLGSLDLSPSCMYGKLDWRNLPLKCLGELWGTTQPLSSSHRHWVGVNTLDQFP</sequence>
<evidence type="ECO:0000313" key="2">
    <source>
        <dbReference type="EMBL" id="MQL78699.1"/>
    </source>
</evidence>
<evidence type="ECO:0000256" key="1">
    <source>
        <dbReference type="SAM" id="MobiDB-lite"/>
    </source>
</evidence>
<name>A0A843UF64_COLES</name>
<evidence type="ECO:0000313" key="3">
    <source>
        <dbReference type="Proteomes" id="UP000652761"/>
    </source>
</evidence>
<proteinExistence type="predicted"/>
<accession>A0A843UF64</accession>
<gene>
    <name evidence="2" type="ORF">Taro_011130</name>
</gene>